<gene>
    <name evidence="4" type="ORF">DT376_01145</name>
    <name evidence="3" type="ORF">GUL26_14260</name>
    <name evidence="5" type="ORF">IPC1295_33890</name>
    <name evidence="2" type="ORF">PAERUG_P19_London_7_VIM_2_05_10_04601</name>
</gene>
<dbReference type="Proteomes" id="UP000284767">
    <property type="component" value="Unassembled WGS sequence"/>
</dbReference>
<reference evidence="2" key="3">
    <citation type="submission" date="2015-06" db="EMBL/GenBank/DDBJ databases">
        <authorList>
            <person name="Radhakrishnan R."/>
            <person name="Underwood A."/>
            <person name="Al-Shahib A."/>
        </authorList>
    </citation>
    <scope>NUCLEOTIDE SEQUENCE</scope>
    <source>
        <strain evidence="2">P19_London_7_VIM_2_05_10</strain>
    </source>
</reference>
<dbReference type="EMBL" id="NSNE01000057">
    <property type="protein sequence ID" value="RPM00287.1"/>
    <property type="molecule type" value="Genomic_DNA"/>
</dbReference>
<reference evidence="3" key="7">
    <citation type="submission" date="2020-01" db="EMBL/GenBank/DDBJ databases">
        <title>Bacteria Cultured from War Wounds Associated with the Conflict in Eastern Ukraine.</title>
        <authorList>
            <person name="Snesrud E."/>
            <person name="Galac M.R."/>
            <person name="Mc Gann P."/>
            <person name="Valentine K."/>
            <person name="Viacheslav K."/>
        </authorList>
    </citation>
    <scope>NUCLEOTIDE SEQUENCE</scope>
    <source>
        <strain evidence="3">VNMU148</strain>
    </source>
</reference>
<evidence type="ECO:0000313" key="7">
    <source>
        <dbReference type="Proteomes" id="UP000253594"/>
    </source>
</evidence>
<reference evidence="5 8" key="6">
    <citation type="submission" date="2019-01" db="EMBL/GenBank/DDBJ databases">
        <title>The Pseudomonas aeruginosa pan-genome provides new insights on its population structure, horizontal gene transfer and pathogenicity.</title>
        <authorList>
            <person name="Freschi L."/>
            <person name="Vincent A.T."/>
            <person name="Jeukens J."/>
            <person name="Emond-Rheault J.-G."/>
            <person name="Kukavica-Ibrulj I."/>
            <person name="Dupont M.-J."/>
            <person name="Charette S.J."/>
            <person name="Boyle B."/>
            <person name="Levesque R.C."/>
        </authorList>
    </citation>
    <scope>NUCLEOTIDE SEQUENCE [LARGE SCALE GENOMIC DNA]</scope>
    <source>
        <strain evidence="5 8">PA-W36</strain>
    </source>
</reference>
<evidence type="ECO:0000313" key="1">
    <source>
        <dbReference type="EMBL" id="ALY08322.1"/>
    </source>
</evidence>
<dbReference type="AlphaFoldDB" id="A0A080VEY3"/>
<protein>
    <submittedName>
        <fullName evidence="1">Pathogenesis-related protein</fullName>
    </submittedName>
</protein>
<reference evidence="4 7" key="5">
    <citation type="submission" date="2018-07" db="EMBL/GenBank/DDBJ databases">
        <title>Mechanisms of high-level aminoglycoside resistance among Gram-negative pathogens in Brazil.</title>
        <authorList>
            <person name="Ballaben A.S."/>
            <person name="Darini A.L.C."/>
            <person name="Doi Y."/>
        </authorList>
    </citation>
    <scope>NUCLEOTIDE SEQUENCE [LARGE SCALE GENOMIC DNA]</scope>
    <source>
        <strain evidence="4 7">B2-305</strain>
    </source>
</reference>
<reference evidence="1" key="1">
    <citation type="journal article" date="2015" name="MBio">
        <title>Phylogenetic Distribution of CRISPR-Cas Systems in Antibiotic-Resistant Pseudomonas aeruginosa.</title>
        <authorList>
            <person name="van Belkum A."/>
            <person name="Soriaga L.B."/>
            <person name="LaFave M.C."/>
            <person name="Akella S."/>
            <person name="Veyrieras J.B."/>
            <person name="Barbu E.M."/>
            <person name="Shortridge D."/>
            <person name="Blanc B."/>
            <person name="Hannum G."/>
            <person name="Zambardi G."/>
            <person name="Miller K."/>
            <person name="Enright M.C."/>
            <person name="Mugnier N."/>
            <person name="Brami D."/>
            <person name="Schicklin S."/>
            <person name="Felderman M."/>
            <person name="Schwartz A.S."/>
            <person name="Richardson T.H."/>
            <person name="Peterson T.C."/>
            <person name="Hubby B."/>
            <person name="Cady K.C."/>
        </authorList>
    </citation>
    <scope>NUCLEOTIDE SEQUENCE</scope>
    <source>
        <strain evidence="1">WH-SGI-V-07174</strain>
    </source>
</reference>
<evidence type="ECO:0000313" key="2">
    <source>
        <dbReference type="EMBL" id="CRP47795.1"/>
    </source>
</evidence>
<reference evidence="6" key="2">
    <citation type="submission" date="2015-06" db="EMBL/GenBank/DDBJ databases">
        <authorList>
            <person name="Radhakrishnan Rajesh"/>
            <person name="Underwood Anthony"/>
            <person name="Al-Shahib Ali"/>
        </authorList>
    </citation>
    <scope>NUCLEOTIDE SEQUENCE [LARGE SCALE GENOMIC DNA]</scope>
    <source>
        <strain evidence="6">P19_London_7_VIM_2_05_10</strain>
    </source>
</reference>
<dbReference type="EMBL" id="KT887560">
    <property type="protein sequence ID" value="ALY08322.1"/>
    <property type="molecule type" value="Genomic_DNA"/>
</dbReference>
<evidence type="ECO:0000313" key="6">
    <source>
        <dbReference type="Proteomes" id="UP000045039"/>
    </source>
</evidence>
<accession>A0A080VEY3</accession>
<proteinExistence type="predicted"/>
<dbReference type="EMBL" id="CVVU01000223">
    <property type="protein sequence ID" value="CRP47795.1"/>
    <property type="molecule type" value="Genomic_DNA"/>
</dbReference>
<evidence type="ECO:0000313" key="4">
    <source>
        <dbReference type="EMBL" id="RCI76665.1"/>
    </source>
</evidence>
<sequence>MKSIYNTPGFSEELLLVCASLREVGLDNLADQFRDAVFDRSVVDQAIIALRERVKTPSPEHAADNEPWLYCDWQARQTAYRLLQRLERATR</sequence>
<evidence type="ECO:0000313" key="8">
    <source>
        <dbReference type="Proteomes" id="UP000284767"/>
    </source>
</evidence>
<reference evidence="5 8" key="4">
    <citation type="submission" date="2017-08" db="EMBL/GenBank/DDBJ databases">
        <authorList>
            <person name="Feschi L."/>
            <person name="Jeukens J."/>
            <person name="Emond-Rheault J.-G."/>
            <person name="Kukavica-Ibrulj I."/>
            <person name="Boyle B."/>
            <person name="Levesque R.C."/>
        </authorList>
    </citation>
    <scope>NUCLEOTIDE SEQUENCE [LARGE SCALE GENOMIC DNA]</scope>
    <source>
        <strain evidence="5 8">PA-W36</strain>
    </source>
</reference>
<name>A0A080VEY3_PSEAI</name>
<dbReference type="Proteomes" id="UP000045039">
    <property type="component" value="Unassembled WGS sequence"/>
</dbReference>
<dbReference type="EMBL" id="QORE01000013">
    <property type="protein sequence ID" value="RCI76665.1"/>
    <property type="molecule type" value="Genomic_DNA"/>
</dbReference>
<dbReference type="Proteomes" id="UP000644192">
    <property type="component" value="Unassembled WGS sequence"/>
</dbReference>
<dbReference type="RefSeq" id="WP_003099794.1">
    <property type="nucleotide sequence ID" value="NZ_AP040361.1"/>
</dbReference>
<dbReference type="EMBL" id="WXZT01000010">
    <property type="protein sequence ID" value="MZZ13417.1"/>
    <property type="molecule type" value="Genomic_DNA"/>
</dbReference>
<dbReference type="Proteomes" id="UP000253594">
    <property type="component" value="Unassembled WGS sequence"/>
</dbReference>
<evidence type="ECO:0000313" key="3">
    <source>
        <dbReference type="EMBL" id="MZZ13417.1"/>
    </source>
</evidence>
<evidence type="ECO:0000313" key="5">
    <source>
        <dbReference type="EMBL" id="RPM00287.1"/>
    </source>
</evidence>
<organism evidence="4 7">
    <name type="scientific">Pseudomonas aeruginosa</name>
    <dbReference type="NCBI Taxonomy" id="287"/>
    <lineage>
        <taxon>Bacteria</taxon>
        <taxon>Pseudomonadati</taxon>
        <taxon>Pseudomonadota</taxon>
        <taxon>Gammaproteobacteria</taxon>
        <taxon>Pseudomonadales</taxon>
        <taxon>Pseudomonadaceae</taxon>
        <taxon>Pseudomonas</taxon>
    </lineage>
</organism>
<dbReference type="PATRIC" id="fig|287.1477.peg.3912"/>